<protein>
    <submittedName>
        <fullName evidence="2">Uncharacterized protein</fullName>
    </submittedName>
</protein>
<organism evidence="2 3">
    <name type="scientific">Candidatus Enterousia intestinigallinarum</name>
    <dbReference type="NCBI Taxonomy" id="2840790"/>
    <lineage>
        <taxon>Bacteria</taxon>
        <taxon>Pseudomonadati</taxon>
        <taxon>Pseudomonadota</taxon>
        <taxon>Alphaproteobacteria</taxon>
        <taxon>Candidatus Enterousia</taxon>
    </lineage>
</organism>
<sequence>MKKTFAISMICLICAPGAFAASLPWWEQPTVCKLDPTDCYATMGAGYDSELWDSGTGCWGMKMICPEALTTDEYQPVPMGRDEIAKGTNINKDFDTDILNGDCFGVRKTTENGAMASVNGEYVRVWCNGILDNADEYLENGEITYGAQPTCAELAEYGYVATVNDKCYGKYYDSSKYYIQCDGSDILPSKIIVVNGADYSTSSSNAPADASAANKIFDSMQDVSESQRKIYFTND</sequence>
<reference evidence="2" key="1">
    <citation type="submission" date="2020-10" db="EMBL/GenBank/DDBJ databases">
        <authorList>
            <person name="Gilroy R."/>
        </authorList>
    </citation>
    <scope>NUCLEOTIDE SEQUENCE</scope>
    <source>
        <strain evidence="2">ChiGjej3B3-5194</strain>
    </source>
</reference>
<keyword evidence="1" id="KW-0732">Signal</keyword>
<feature type="chain" id="PRO_5039598733" evidence="1">
    <location>
        <begin position="21"/>
        <end position="235"/>
    </location>
</feature>
<feature type="signal peptide" evidence="1">
    <location>
        <begin position="1"/>
        <end position="20"/>
    </location>
</feature>
<dbReference type="AlphaFoldDB" id="A0A9D1FFH1"/>
<name>A0A9D1FFH1_9PROT</name>
<gene>
    <name evidence="2" type="ORF">IAD02_02170</name>
</gene>
<accession>A0A9D1FFH1</accession>
<evidence type="ECO:0000256" key="1">
    <source>
        <dbReference type="SAM" id="SignalP"/>
    </source>
</evidence>
<dbReference type="Proteomes" id="UP000886742">
    <property type="component" value="Unassembled WGS sequence"/>
</dbReference>
<proteinExistence type="predicted"/>
<reference evidence="2" key="2">
    <citation type="journal article" date="2021" name="PeerJ">
        <title>Extensive microbial diversity within the chicken gut microbiome revealed by metagenomics and culture.</title>
        <authorList>
            <person name="Gilroy R."/>
            <person name="Ravi A."/>
            <person name="Getino M."/>
            <person name="Pursley I."/>
            <person name="Horton D.L."/>
            <person name="Alikhan N.F."/>
            <person name="Baker D."/>
            <person name="Gharbi K."/>
            <person name="Hall N."/>
            <person name="Watson M."/>
            <person name="Adriaenssens E.M."/>
            <person name="Foster-Nyarko E."/>
            <person name="Jarju S."/>
            <person name="Secka A."/>
            <person name="Antonio M."/>
            <person name="Oren A."/>
            <person name="Chaudhuri R.R."/>
            <person name="La Ragione R."/>
            <person name="Hildebrand F."/>
            <person name="Pallen M.J."/>
        </authorList>
    </citation>
    <scope>NUCLEOTIDE SEQUENCE</scope>
    <source>
        <strain evidence="2">ChiGjej3B3-5194</strain>
    </source>
</reference>
<evidence type="ECO:0000313" key="3">
    <source>
        <dbReference type="Proteomes" id="UP000886742"/>
    </source>
</evidence>
<dbReference type="EMBL" id="DVJI01000009">
    <property type="protein sequence ID" value="HIS70774.1"/>
    <property type="molecule type" value="Genomic_DNA"/>
</dbReference>
<evidence type="ECO:0000313" key="2">
    <source>
        <dbReference type="EMBL" id="HIS70774.1"/>
    </source>
</evidence>
<comment type="caution">
    <text evidence="2">The sequence shown here is derived from an EMBL/GenBank/DDBJ whole genome shotgun (WGS) entry which is preliminary data.</text>
</comment>